<dbReference type="EMBL" id="VYZN01000001">
    <property type="protein sequence ID" value="KAE9545600.1"/>
    <property type="molecule type" value="Genomic_DNA"/>
</dbReference>
<evidence type="ECO:0000313" key="3">
    <source>
        <dbReference type="Proteomes" id="UP000475862"/>
    </source>
</evidence>
<organism evidence="2 3">
    <name type="scientific">Aphis glycines</name>
    <name type="common">Soybean aphid</name>
    <dbReference type="NCBI Taxonomy" id="307491"/>
    <lineage>
        <taxon>Eukaryota</taxon>
        <taxon>Metazoa</taxon>
        <taxon>Ecdysozoa</taxon>
        <taxon>Arthropoda</taxon>
        <taxon>Hexapoda</taxon>
        <taxon>Insecta</taxon>
        <taxon>Pterygota</taxon>
        <taxon>Neoptera</taxon>
        <taxon>Paraneoptera</taxon>
        <taxon>Hemiptera</taxon>
        <taxon>Sternorrhyncha</taxon>
        <taxon>Aphidomorpha</taxon>
        <taxon>Aphidoidea</taxon>
        <taxon>Aphididae</taxon>
        <taxon>Aphidini</taxon>
        <taxon>Aphis</taxon>
        <taxon>Aphis</taxon>
    </lineage>
</organism>
<keyword evidence="3" id="KW-1185">Reference proteome</keyword>
<feature type="region of interest" description="Disordered" evidence="1">
    <location>
        <begin position="51"/>
        <end position="77"/>
    </location>
</feature>
<proteinExistence type="predicted"/>
<dbReference type="AlphaFoldDB" id="A0A6G0UA09"/>
<gene>
    <name evidence="2" type="ORF">AGLY_001143</name>
</gene>
<dbReference type="Proteomes" id="UP000475862">
    <property type="component" value="Unassembled WGS sequence"/>
</dbReference>
<name>A0A6G0UA09_APHGL</name>
<feature type="region of interest" description="Disordered" evidence="1">
    <location>
        <begin position="137"/>
        <end position="161"/>
    </location>
</feature>
<accession>A0A6G0UA09</accession>
<comment type="caution">
    <text evidence="2">The sequence shown here is derived from an EMBL/GenBank/DDBJ whole genome shotgun (WGS) entry which is preliminary data.</text>
</comment>
<feature type="compositionally biased region" description="Basic and acidic residues" evidence="1">
    <location>
        <begin position="137"/>
        <end position="151"/>
    </location>
</feature>
<protein>
    <submittedName>
        <fullName evidence="2">Uncharacterized protein</fullName>
    </submittedName>
</protein>
<sequence length="173" mass="20121">MKCLLRTFNIIKNMKLIKLYNFPRIFIITPKINNRQTVKKTYCTKKLNDVKNPKGNAPIPNDKWKPPSPNNGTNQNKWPQTLTTASFALSKHMLHSNMLFCSSLLSFSLLSVFFREESDSLLFMTIAGYALWDSATDSRQRTDRSPSEMKSKLHKIRTPTRRPETSYLLEIKY</sequence>
<evidence type="ECO:0000256" key="1">
    <source>
        <dbReference type="SAM" id="MobiDB-lite"/>
    </source>
</evidence>
<evidence type="ECO:0000313" key="2">
    <source>
        <dbReference type="EMBL" id="KAE9545600.1"/>
    </source>
</evidence>
<reference evidence="2 3" key="1">
    <citation type="submission" date="2019-08" db="EMBL/GenBank/DDBJ databases">
        <title>The genome of the soybean aphid Biotype 1, its phylome, world population structure and adaptation to the North American continent.</title>
        <authorList>
            <person name="Giordano R."/>
            <person name="Donthu R.K."/>
            <person name="Hernandez A.G."/>
            <person name="Wright C.L."/>
            <person name="Zimin A.V."/>
        </authorList>
    </citation>
    <scope>NUCLEOTIDE SEQUENCE [LARGE SCALE GENOMIC DNA]</scope>
    <source>
        <tissue evidence="2">Whole aphids</tissue>
    </source>
</reference>